<accession>T1G547</accession>
<gene>
    <name evidence="3" type="primary">20216195</name>
    <name evidence="2" type="ORF">HELRODRAFT_83366</name>
</gene>
<dbReference type="EMBL" id="AMQM01005567">
    <property type="status" value="NOT_ANNOTATED_CDS"/>
    <property type="molecule type" value="Genomic_DNA"/>
</dbReference>
<proteinExistence type="predicted"/>
<dbReference type="OMA" id="LWMVQFL"/>
<dbReference type="EMBL" id="KB096983">
    <property type="protein sequence ID" value="ESO00317.1"/>
    <property type="molecule type" value="Genomic_DNA"/>
</dbReference>
<dbReference type="PANTHER" id="PTHR46345">
    <property type="entry name" value="INVERTED FORMIN-2"/>
    <property type="match status" value="1"/>
</dbReference>
<dbReference type="GeneID" id="20216195"/>
<dbReference type="CTD" id="20216195"/>
<dbReference type="KEGG" id="hro:HELRODRAFT_83366"/>
<protein>
    <recommendedName>
        <fullName evidence="1">GBD/FH3 domain-containing protein</fullName>
    </recommendedName>
</protein>
<dbReference type="InterPro" id="IPR014768">
    <property type="entry name" value="GBD/FH3_dom"/>
</dbReference>
<dbReference type="GO" id="GO:0031267">
    <property type="term" value="F:small GTPase binding"/>
    <property type="evidence" value="ECO:0007669"/>
    <property type="project" value="InterPro"/>
</dbReference>
<dbReference type="Gene3D" id="1.25.10.10">
    <property type="entry name" value="Leucine-rich Repeat Variant"/>
    <property type="match status" value="1"/>
</dbReference>
<name>T1G547_HELRO</name>
<evidence type="ECO:0000313" key="4">
    <source>
        <dbReference type="Proteomes" id="UP000015101"/>
    </source>
</evidence>
<dbReference type="Pfam" id="PF06367">
    <property type="entry name" value="Drf_FH3"/>
    <property type="match status" value="1"/>
</dbReference>
<feature type="domain" description="GBD/FH3" evidence="1">
    <location>
        <begin position="1"/>
        <end position="228"/>
    </location>
</feature>
<reference evidence="4" key="1">
    <citation type="submission" date="2012-12" db="EMBL/GenBank/DDBJ databases">
        <authorList>
            <person name="Hellsten U."/>
            <person name="Grimwood J."/>
            <person name="Chapman J.A."/>
            <person name="Shapiro H."/>
            <person name="Aerts A."/>
            <person name="Otillar R.P."/>
            <person name="Terry A.Y."/>
            <person name="Boore J.L."/>
            <person name="Simakov O."/>
            <person name="Marletaz F."/>
            <person name="Cho S.-J."/>
            <person name="Edsinger-Gonzales E."/>
            <person name="Havlak P."/>
            <person name="Kuo D.-H."/>
            <person name="Larsson T."/>
            <person name="Lv J."/>
            <person name="Arendt D."/>
            <person name="Savage R."/>
            <person name="Osoegawa K."/>
            <person name="de Jong P."/>
            <person name="Lindberg D.R."/>
            <person name="Seaver E.C."/>
            <person name="Weisblat D.A."/>
            <person name="Putnam N.H."/>
            <person name="Grigoriev I.V."/>
            <person name="Rokhsar D.S."/>
        </authorList>
    </citation>
    <scope>NUCLEOTIDE SEQUENCE</scope>
</reference>
<dbReference type="STRING" id="6412.T1G547"/>
<dbReference type="InterPro" id="IPR010472">
    <property type="entry name" value="FH3_dom"/>
</dbReference>
<dbReference type="SUPFAM" id="SSF48371">
    <property type="entry name" value="ARM repeat"/>
    <property type="match status" value="1"/>
</dbReference>
<dbReference type="EnsemblMetazoa" id="HelroT83366">
    <property type="protein sequence ID" value="HelroP83366"/>
    <property type="gene ID" value="HelroG83366"/>
</dbReference>
<organism evidence="3 4">
    <name type="scientific">Helobdella robusta</name>
    <name type="common">Californian leech</name>
    <dbReference type="NCBI Taxonomy" id="6412"/>
    <lineage>
        <taxon>Eukaryota</taxon>
        <taxon>Metazoa</taxon>
        <taxon>Spiralia</taxon>
        <taxon>Lophotrochozoa</taxon>
        <taxon>Annelida</taxon>
        <taxon>Clitellata</taxon>
        <taxon>Hirudinea</taxon>
        <taxon>Rhynchobdellida</taxon>
        <taxon>Glossiphoniidae</taxon>
        <taxon>Helobdella</taxon>
    </lineage>
</organism>
<dbReference type="RefSeq" id="XP_009021751.1">
    <property type="nucleotide sequence ID" value="XM_009023503.1"/>
</dbReference>
<dbReference type="InParanoid" id="T1G547"/>
<keyword evidence="4" id="KW-1185">Reference proteome</keyword>
<dbReference type="InterPro" id="IPR011989">
    <property type="entry name" value="ARM-like"/>
</dbReference>
<dbReference type="PROSITE" id="PS51232">
    <property type="entry name" value="GBD_FH3"/>
    <property type="match status" value="1"/>
</dbReference>
<dbReference type="GO" id="GO:0003779">
    <property type="term" value="F:actin binding"/>
    <property type="evidence" value="ECO:0007669"/>
    <property type="project" value="InterPro"/>
</dbReference>
<dbReference type="AlphaFoldDB" id="T1G547"/>
<dbReference type="SMART" id="SM01140">
    <property type="entry name" value="Drf_GBD"/>
    <property type="match status" value="1"/>
</dbReference>
<reference evidence="2 4" key="2">
    <citation type="journal article" date="2013" name="Nature">
        <title>Insights into bilaterian evolution from three spiralian genomes.</title>
        <authorList>
            <person name="Simakov O."/>
            <person name="Marletaz F."/>
            <person name="Cho S.J."/>
            <person name="Edsinger-Gonzales E."/>
            <person name="Havlak P."/>
            <person name="Hellsten U."/>
            <person name="Kuo D.H."/>
            <person name="Larsson T."/>
            <person name="Lv J."/>
            <person name="Arendt D."/>
            <person name="Savage R."/>
            <person name="Osoegawa K."/>
            <person name="de Jong P."/>
            <person name="Grimwood J."/>
            <person name="Chapman J.A."/>
            <person name="Shapiro H."/>
            <person name="Aerts A."/>
            <person name="Otillar R.P."/>
            <person name="Terry A.Y."/>
            <person name="Boore J.L."/>
            <person name="Grigoriev I.V."/>
            <person name="Lindberg D.R."/>
            <person name="Seaver E.C."/>
            <person name="Weisblat D.A."/>
            <person name="Putnam N.H."/>
            <person name="Rokhsar D.S."/>
        </authorList>
    </citation>
    <scope>NUCLEOTIDE SEQUENCE</scope>
</reference>
<dbReference type="OrthoDB" id="26518at2759"/>
<dbReference type="GO" id="GO:0030036">
    <property type="term" value="P:actin cytoskeleton organization"/>
    <property type="evidence" value="ECO:0007669"/>
    <property type="project" value="InterPro"/>
</dbReference>
<evidence type="ECO:0000313" key="2">
    <source>
        <dbReference type="EMBL" id="ESO00317.1"/>
    </source>
</evidence>
<dbReference type="PANTHER" id="PTHR46345:SF8">
    <property type="entry name" value="FORMIN 3, ISOFORM B"/>
    <property type="match status" value="1"/>
</dbReference>
<dbReference type="InterPro" id="IPR016024">
    <property type="entry name" value="ARM-type_fold"/>
</dbReference>
<reference evidence="3" key="3">
    <citation type="submission" date="2015-06" db="UniProtKB">
        <authorList>
            <consortium name="EnsemblMetazoa"/>
        </authorList>
    </citation>
    <scope>IDENTIFICATION</scope>
</reference>
<evidence type="ECO:0000313" key="3">
    <source>
        <dbReference type="EnsemblMetazoa" id="HelroP83366"/>
    </source>
</evidence>
<evidence type="ECO:0000259" key="1">
    <source>
        <dbReference type="PROSITE" id="PS51232"/>
    </source>
</evidence>
<dbReference type="eggNOG" id="ENOG502QVYG">
    <property type="taxonomic scope" value="Eukaryota"/>
</dbReference>
<dbReference type="Pfam" id="PF06371">
    <property type="entry name" value="Drf_GBD"/>
    <property type="match status" value="1"/>
</dbReference>
<dbReference type="HOGENOM" id="CLU_1215928_0_0_1"/>
<dbReference type="InterPro" id="IPR010473">
    <property type="entry name" value="GTPase-bd"/>
</dbReference>
<dbReference type="Proteomes" id="UP000015101">
    <property type="component" value="Unassembled WGS sequence"/>
</dbReference>
<sequence>MKLISQVDFENCDPKTCLSMLKMPSLKMYVALNKKLKSCRQSVWMKEFLELGGLAILLEGVNTITGKKVQLSDALVLIEYVACIKTVMNSSIGLRVITNNKEYSQKLIKALDSNNTTVKKQIFDLLSGLRLSSEKGFECCIEAVNSYKTISSNQYLFNFMMNELKNHSVSDYSCSIMSFINCIIHGVDDLAERMKIKKEFIGLNLLDMICGSSITRTSRYSSTSSLMK</sequence>